<dbReference type="Proteomes" id="UP000000689">
    <property type="component" value="Chromosome 7"/>
</dbReference>
<evidence type="ECO:0000313" key="2">
    <source>
        <dbReference type="EMBL" id="CCD26123.2"/>
    </source>
</evidence>
<dbReference type="InterPro" id="IPR000992">
    <property type="entry name" value="SRP1_TIP1"/>
</dbReference>
<sequence>MNTKLAFLLTALFSAYCVASFPVHNDYTHPHIVELTVIFEDIKTHLNDYIPLCFLPGTGFSLFNIQKGILDITIALSILTESAISAVCRDIDYALIHACIIKLPWYAHRLEPAINAALQG</sequence>
<evidence type="ECO:0000256" key="1">
    <source>
        <dbReference type="SAM" id="SignalP"/>
    </source>
</evidence>
<name>G0WEB2_NAUDC</name>
<accession>G0WEB2</accession>
<dbReference type="EMBL" id="HE580273">
    <property type="protein sequence ID" value="CCD26123.2"/>
    <property type="molecule type" value="Genomic_DNA"/>
</dbReference>
<proteinExistence type="predicted"/>
<dbReference type="HOGENOM" id="CLU_2038669_0_0_1"/>
<dbReference type="KEGG" id="ndi:NDAI_0G03460"/>
<keyword evidence="3" id="KW-1185">Reference proteome</keyword>
<dbReference type="GeneID" id="11495695"/>
<evidence type="ECO:0000313" key="3">
    <source>
        <dbReference type="Proteomes" id="UP000000689"/>
    </source>
</evidence>
<dbReference type="RefSeq" id="XP_003671366.2">
    <property type="nucleotide sequence ID" value="XM_003671318.2"/>
</dbReference>
<feature type="chain" id="PRO_5003411339" evidence="1">
    <location>
        <begin position="21"/>
        <end position="120"/>
    </location>
</feature>
<dbReference type="AlphaFoldDB" id="G0WEB2"/>
<reference evidence="2 3" key="1">
    <citation type="journal article" date="2011" name="Proc. Natl. Acad. Sci. U.S.A.">
        <title>Evolutionary erosion of yeast sex chromosomes by mating-type switching accidents.</title>
        <authorList>
            <person name="Gordon J.L."/>
            <person name="Armisen D."/>
            <person name="Proux-Wera E."/>
            <person name="Oheigeartaigh S.S."/>
            <person name="Byrne K.P."/>
            <person name="Wolfe K.H."/>
        </authorList>
    </citation>
    <scope>NUCLEOTIDE SEQUENCE [LARGE SCALE GENOMIC DNA]</scope>
    <source>
        <strain evidence="3">ATCC 10597 / BCRC 20456 / CBS 421 / NBRC 0211 / NRRL Y-12639</strain>
    </source>
</reference>
<protein>
    <submittedName>
        <fullName evidence="2">Uncharacterized protein</fullName>
    </submittedName>
</protein>
<organism evidence="2 3">
    <name type="scientific">Naumovozyma dairenensis (strain ATCC 10597 / BCRC 20456 / CBS 421 / NBRC 0211 / NRRL Y-12639)</name>
    <name type="common">Saccharomyces dairenensis</name>
    <dbReference type="NCBI Taxonomy" id="1071378"/>
    <lineage>
        <taxon>Eukaryota</taxon>
        <taxon>Fungi</taxon>
        <taxon>Dikarya</taxon>
        <taxon>Ascomycota</taxon>
        <taxon>Saccharomycotina</taxon>
        <taxon>Saccharomycetes</taxon>
        <taxon>Saccharomycetales</taxon>
        <taxon>Saccharomycetaceae</taxon>
        <taxon>Naumovozyma</taxon>
    </lineage>
</organism>
<keyword evidence="1" id="KW-0732">Signal</keyword>
<feature type="signal peptide" evidence="1">
    <location>
        <begin position="1"/>
        <end position="20"/>
    </location>
</feature>
<gene>
    <name evidence="2" type="primary">NDAI0G03460</name>
    <name evidence="2" type="ordered locus">NDAI_0G03460</name>
</gene>
<dbReference type="Pfam" id="PF00660">
    <property type="entry name" value="SRP1_TIP1"/>
    <property type="match status" value="1"/>
</dbReference>